<evidence type="ECO:0000256" key="9">
    <source>
        <dbReference type="ARBA" id="ARBA00022960"/>
    </source>
</evidence>
<feature type="region of interest" description="Pyrophosphorylase" evidence="17">
    <location>
        <begin position="1"/>
        <end position="231"/>
    </location>
</feature>
<keyword evidence="9 17" id="KW-0133">Cell shape</keyword>
<comment type="similarity">
    <text evidence="1 17">In the C-terminal section; belongs to the transferase hexapeptide repeat family.</text>
</comment>
<comment type="pathway">
    <text evidence="17">Nucleotide-sugar biosynthesis; UDP-N-acetyl-alpha-D-glucosamine biosynthesis; N-acetyl-alpha-D-glucosamine 1-phosphate from alpha-D-glucosamine 6-phosphate (route II): step 2/2.</text>
</comment>
<keyword evidence="6 17" id="KW-0479">Metal-binding</keyword>
<protein>
    <recommendedName>
        <fullName evidence="17">Bifunctional protein GlmU</fullName>
    </recommendedName>
    <domain>
        <recommendedName>
            <fullName evidence="17">UDP-N-acetylglucosamine pyrophosphorylase</fullName>
            <ecNumber evidence="17">2.7.7.23</ecNumber>
        </recommendedName>
        <alternativeName>
            <fullName evidence="17">N-acetylglucosamine-1-phosphate uridyltransferase</fullName>
        </alternativeName>
    </domain>
    <domain>
        <recommendedName>
            <fullName evidence="17">Glucosamine-1-phosphate N-acetyltransferase</fullName>
            <ecNumber evidence="17">2.3.1.157</ecNumber>
        </recommendedName>
    </domain>
</protein>
<feature type="binding site" evidence="17">
    <location>
        <position position="140"/>
    </location>
    <ligand>
        <name>UDP-N-acetyl-alpha-D-glucosamine</name>
        <dbReference type="ChEBI" id="CHEBI:57705"/>
    </ligand>
</feature>
<dbReference type="EC" id="2.3.1.157" evidence="17"/>
<comment type="catalytic activity">
    <reaction evidence="14 17">
        <text>alpha-D-glucosamine 1-phosphate + acetyl-CoA = N-acetyl-alpha-D-glucosamine 1-phosphate + CoA + H(+)</text>
        <dbReference type="Rhea" id="RHEA:13725"/>
        <dbReference type="ChEBI" id="CHEBI:15378"/>
        <dbReference type="ChEBI" id="CHEBI:57287"/>
        <dbReference type="ChEBI" id="CHEBI:57288"/>
        <dbReference type="ChEBI" id="CHEBI:57776"/>
        <dbReference type="ChEBI" id="CHEBI:58516"/>
        <dbReference type="EC" id="2.3.1.157"/>
    </reaction>
</comment>
<feature type="region of interest" description="N-acetyltransferase" evidence="17">
    <location>
        <begin position="253"/>
        <end position="462"/>
    </location>
</feature>
<dbReference type="GO" id="GO:0000902">
    <property type="term" value="P:cell morphogenesis"/>
    <property type="evidence" value="ECO:0007669"/>
    <property type="project" value="UniProtKB-UniRule"/>
</dbReference>
<dbReference type="InterPro" id="IPR029044">
    <property type="entry name" value="Nucleotide-diphossugar_trans"/>
</dbReference>
<evidence type="ECO:0000256" key="6">
    <source>
        <dbReference type="ARBA" id="ARBA00022723"/>
    </source>
</evidence>
<keyword evidence="7 17" id="KW-0677">Repeat</keyword>
<dbReference type="Pfam" id="PF12804">
    <property type="entry name" value="NTP_transf_3"/>
    <property type="match status" value="1"/>
</dbReference>
<dbReference type="InterPro" id="IPR005882">
    <property type="entry name" value="Bifunctional_GlmU"/>
</dbReference>
<evidence type="ECO:0000256" key="15">
    <source>
        <dbReference type="ARBA" id="ARBA00048493"/>
    </source>
</evidence>
<feature type="binding site" evidence="17">
    <location>
        <position position="74"/>
    </location>
    <ligand>
        <name>UDP-N-acetyl-alpha-D-glucosamine</name>
        <dbReference type="ChEBI" id="CHEBI:57705"/>
    </ligand>
</feature>
<dbReference type="Gene3D" id="2.160.10.10">
    <property type="entry name" value="Hexapeptide repeat proteins"/>
    <property type="match status" value="1"/>
</dbReference>
<dbReference type="GO" id="GO:0019134">
    <property type="term" value="F:glucosamine-1-phosphate N-acetyltransferase activity"/>
    <property type="evidence" value="ECO:0007669"/>
    <property type="project" value="UniProtKB-UniRule"/>
</dbReference>
<feature type="active site" description="Proton acceptor" evidence="17">
    <location>
        <position position="364"/>
    </location>
</feature>
<dbReference type="Proteomes" id="UP000222056">
    <property type="component" value="Unassembled WGS sequence"/>
</dbReference>
<evidence type="ECO:0000256" key="3">
    <source>
        <dbReference type="ARBA" id="ARBA00022490"/>
    </source>
</evidence>
<comment type="function">
    <text evidence="16 17">Catalyzes the last two sequential reactions in the de novo biosynthetic pathway for UDP-N-acetylglucosamine (UDP-GlcNAc). The C-terminal domain catalyzes the transfer of acetyl group from acetyl coenzyme A to glucosamine-1-phosphate (GlcN-1-P) to produce N-acetylglucosamine-1-phosphate (GlcNAc-1-P), which is converted into UDP-GlcNAc by the transfer of uridine 5-monophosphate (from uridine 5-triphosphate), a reaction catalyzed by the N-terminal domain.</text>
</comment>
<organism evidence="19 20">
    <name type="scientific">Thermoleophilum album</name>
    <dbReference type="NCBI Taxonomy" id="29539"/>
    <lineage>
        <taxon>Bacteria</taxon>
        <taxon>Bacillati</taxon>
        <taxon>Actinomycetota</taxon>
        <taxon>Thermoleophilia</taxon>
        <taxon>Thermoleophilales</taxon>
        <taxon>Thermoleophilaceae</taxon>
        <taxon>Thermoleophilum</taxon>
    </lineage>
</organism>
<feature type="binding site" evidence="17">
    <location>
        <position position="103"/>
    </location>
    <ligand>
        <name>Mg(2+)</name>
        <dbReference type="ChEBI" id="CHEBI:18420"/>
    </ligand>
</feature>
<keyword evidence="4 17" id="KW-0808">Transferase</keyword>
<evidence type="ECO:0000256" key="10">
    <source>
        <dbReference type="ARBA" id="ARBA00022984"/>
    </source>
</evidence>
<dbReference type="RefSeq" id="WP_218138191.1">
    <property type="nucleotide sequence ID" value="NZ_FNWJ01000001.1"/>
</dbReference>
<dbReference type="GO" id="GO:0003977">
    <property type="term" value="F:UDP-N-acetylglucosamine diphosphorylase activity"/>
    <property type="evidence" value="ECO:0007669"/>
    <property type="project" value="UniProtKB-UniRule"/>
</dbReference>
<feature type="binding site" evidence="17">
    <location>
        <position position="173"/>
    </location>
    <ligand>
        <name>UDP-N-acetyl-alpha-D-glucosamine</name>
        <dbReference type="ChEBI" id="CHEBI:57705"/>
    </ligand>
</feature>
<evidence type="ECO:0000256" key="5">
    <source>
        <dbReference type="ARBA" id="ARBA00022695"/>
    </source>
</evidence>
<dbReference type="SUPFAM" id="SSF51161">
    <property type="entry name" value="Trimeric LpxA-like enzymes"/>
    <property type="match status" value="1"/>
</dbReference>
<dbReference type="CDD" id="cd03353">
    <property type="entry name" value="LbH_GlmU_C"/>
    <property type="match status" value="1"/>
</dbReference>
<evidence type="ECO:0000256" key="8">
    <source>
        <dbReference type="ARBA" id="ARBA00022842"/>
    </source>
</evidence>
<reference evidence="20" key="1">
    <citation type="submission" date="2016-10" db="EMBL/GenBank/DDBJ databases">
        <authorList>
            <person name="Varghese N."/>
            <person name="Submissions S."/>
        </authorList>
    </citation>
    <scope>NUCLEOTIDE SEQUENCE [LARGE SCALE GENOMIC DNA]</scope>
    <source>
        <strain evidence="20">ATCC 35263</strain>
    </source>
</reference>
<dbReference type="PANTHER" id="PTHR43584:SF3">
    <property type="entry name" value="BIFUNCTIONAL PROTEIN GLMU"/>
    <property type="match status" value="1"/>
</dbReference>
<dbReference type="GO" id="GO:0006048">
    <property type="term" value="P:UDP-N-acetylglucosamine biosynthetic process"/>
    <property type="evidence" value="ECO:0007669"/>
    <property type="project" value="UniProtKB-UniPathway"/>
</dbReference>
<comment type="pathway">
    <text evidence="17">Nucleotide-sugar biosynthesis; UDP-N-acetyl-alpha-D-glucosamine biosynthesis; UDP-N-acetyl-alpha-D-glucosamine from N-acetyl-alpha-D-glucosamine 1-phosphate: step 1/1.</text>
</comment>
<evidence type="ECO:0000256" key="12">
    <source>
        <dbReference type="ARBA" id="ARBA00023315"/>
    </source>
</evidence>
<feature type="binding site" evidence="17">
    <location>
        <position position="441"/>
    </location>
    <ligand>
        <name>acetyl-CoA</name>
        <dbReference type="ChEBI" id="CHEBI:57288"/>
    </ligand>
</feature>
<evidence type="ECO:0000256" key="4">
    <source>
        <dbReference type="ARBA" id="ARBA00022679"/>
    </source>
</evidence>
<feature type="binding site" evidence="17">
    <location>
        <position position="424"/>
    </location>
    <ligand>
        <name>acetyl-CoA</name>
        <dbReference type="ChEBI" id="CHEBI:57288"/>
    </ligand>
</feature>
<sequence length="462" mass="48544">MSPTAFDCLVLAAGRGTRMRSQLPKVLHPICGRPMVEWVIAAAQEAGAARVGCVVRPGSPVAEALPGDVAVLEQAVGEGTGAAVLAAADWLSAKRPLVVLSGDHPLVTAAVVQTLVEAHTHARAAATILTSDGIDPAGYGRVLRAPDGTVERIVETKHSEDVPHEVLAIREVNIGLYAFAVDALLEALAQVPEERGERYLTAVFPLLRARGATVAAVRTPDDAAAFGVNTRVDLMRAEATARRRLIEQHALAGVSFECPEATVVEVDVEIAPDTVIGVGCTLRRGTRIGSRCLVGPCATLERAVVGDDVRIEHARLVDCRVENGATIGPFAYLRPGTVVRRGAKIGTFVELKNADVGAGAKVPHLSYLGDAEVGAEANVAAGNITANYDGRRKHRTVIGPRVRTGVDTAFVAPVTIGEGAYTGAGSVITKDVPPGALAIARARQRNVEGWVERFQGKDESER</sequence>
<gene>
    <name evidence="17" type="primary">glmU</name>
    <name evidence="19" type="ORF">SAMN02745716_0375</name>
</gene>
<keyword evidence="3 17" id="KW-0963">Cytoplasm</keyword>
<dbReference type="GO" id="GO:0005737">
    <property type="term" value="C:cytoplasm"/>
    <property type="evidence" value="ECO:0007669"/>
    <property type="project" value="UniProtKB-SubCell"/>
</dbReference>
<feature type="binding site" evidence="17">
    <location>
        <begin position="387"/>
        <end position="388"/>
    </location>
    <ligand>
        <name>acetyl-CoA</name>
        <dbReference type="ChEBI" id="CHEBI:57288"/>
    </ligand>
</feature>
<keyword evidence="11 17" id="KW-0511">Multifunctional enzyme</keyword>
<comment type="pathway">
    <text evidence="17">Bacterial outer membrane biogenesis; LPS lipid A biosynthesis.</text>
</comment>
<dbReference type="InterPro" id="IPR011004">
    <property type="entry name" value="Trimer_LpxA-like_sf"/>
</dbReference>
<keyword evidence="20" id="KW-1185">Reference proteome</keyword>
<dbReference type="GO" id="GO:0008360">
    <property type="term" value="P:regulation of cell shape"/>
    <property type="evidence" value="ECO:0007669"/>
    <property type="project" value="UniProtKB-KW"/>
</dbReference>
<keyword evidence="13 17" id="KW-0961">Cell wall biogenesis/degradation</keyword>
<feature type="binding site" evidence="17">
    <location>
        <position position="367"/>
    </location>
    <ligand>
        <name>UDP-N-acetyl-alpha-D-glucosamine</name>
        <dbReference type="ChEBI" id="CHEBI:57705"/>
    </ligand>
</feature>
<evidence type="ECO:0000256" key="17">
    <source>
        <dbReference type="HAMAP-Rule" id="MF_01631"/>
    </source>
</evidence>
<dbReference type="GO" id="GO:0071555">
    <property type="term" value="P:cell wall organization"/>
    <property type="evidence" value="ECO:0007669"/>
    <property type="project" value="UniProtKB-KW"/>
</dbReference>
<evidence type="ECO:0000313" key="19">
    <source>
        <dbReference type="EMBL" id="SEH10516.1"/>
    </source>
</evidence>
<dbReference type="STRING" id="29539.SAMN02745716_0375"/>
<dbReference type="AlphaFoldDB" id="A0A1H6FI52"/>
<dbReference type="InterPro" id="IPR025877">
    <property type="entry name" value="MobA-like_NTP_Trfase"/>
</dbReference>
<dbReference type="HAMAP" id="MF_01631">
    <property type="entry name" value="GlmU"/>
    <property type="match status" value="1"/>
</dbReference>
<evidence type="ECO:0000256" key="11">
    <source>
        <dbReference type="ARBA" id="ARBA00023268"/>
    </source>
</evidence>
<feature type="binding site" evidence="17">
    <location>
        <begin position="101"/>
        <end position="103"/>
    </location>
    <ligand>
        <name>UDP-N-acetyl-alpha-D-glucosamine</name>
        <dbReference type="ChEBI" id="CHEBI:57705"/>
    </ligand>
</feature>
<keyword evidence="10 17" id="KW-0573">Peptidoglycan synthesis</keyword>
<dbReference type="UniPathway" id="UPA00113">
    <property type="reaction ID" value="UER00532"/>
</dbReference>
<evidence type="ECO:0000256" key="14">
    <source>
        <dbReference type="ARBA" id="ARBA00048247"/>
    </source>
</evidence>
<feature type="binding site" evidence="17">
    <location>
        <position position="381"/>
    </location>
    <ligand>
        <name>acetyl-CoA</name>
        <dbReference type="ChEBI" id="CHEBI:57288"/>
    </ligand>
</feature>
<proteinExistence type="inferred from homology"/>
<evidence type="ECO:0000256" key="1">
    <source>
        <dbReference type="ARBA" id="ARBA00007707"/>
    </source>
</evidence>
<dbReference type="EC" id="2.7.7.23" evidence="17"/>
<evidence type="ECO:0000259" key="18">
    <source>
        <dbReference type="Pfam" id="PF12804"/>
    </source>
</evidence>
<dbReference type="GO" id="GO:0016020">
    <property type="term" value="C:membrane"/>
    <property type="evidence" value="ECO:0007669"/>
    <property type="project" value="GOC"/>
</dbReference>
<keyword evidence="5 17" id="KW-0548">Nucleotidyltransferase</keyword>
<feature type="binding site" evidence="17">
    <location>
        <begin position="11"/>
        <end position="14"/>
    </location>
    <ligand>
        <name>UDP-N-acetyl-alpha-D-glucosamine</name>
        <dbReference type="ChEBI" id="CHEBI:57705"/>
    </ligand>
</feature>
<feature type="binding site" evidence="17">
    <location>
        <position position="352"/>
    </location>
    <ligand>
        <name>UDP-N-acetyl-alpha-D-glucosamine</name>
        <dbReference type="ChEBI" id="CHEBI:57705"/>
    </ligand>
</feature>
<keyword evidence="8 17" id="KW-0460">Magnesium</keyword>
<feature type="binding site" evidence="17">
    <location>
        <position position="229"/>
    </location>
    <ligand>
        <name>Mg(2+)</name>
        <dbReference type="ChEBI" id="CHEBI:18420"/>
    </ligand>
</feature>
<dbReference type="GO" id="GO:0009252">
    <property type="term" value="P:peptidoglycan biosynthetic process"/>
    <property type="evidence" value="ECO:0007669"/>
    <property type="project" value="UniProtKB-UniRule"/>
</dbReference>
<keyword evidence="12 17" id="KW-0012">Acyltransferase</keyword>
<feature type="region of interest" description="Linker" evidence="17">
    <location>
        <begin position="232"/>
        <end position="252"/>
    </location>
</feature>
<comment type="caution">
    <text evidence="17">Lacks conserved residue(s) required for the propagation of feature annotation.</text>
</comment>
<evidence type="ECO:0000256" key="2">
    <source>
        <dbReference type="ARBA" id="ARBA00007947"/>
    </source>
</evidence>
<feature type="binding site" evidence="17">
    <location>
        <position position="378"/>
    </location>
    <ligand>
        <name>UDP-N-acetyl-alpha-D-glucosamine</name>
        <dbReference type="ChEBI" id="CHEBI:57705"/>
    </ligand>
</feature>
<dbReference type="SUPFAM" id="SSF53448">
    <property type="entry name" value="Nucleotide-diphospho-sugar transferases"/>
    <property type="match status" value="1"/>
</dbReference>
<dbReference type="NCBIfam" id="TIGR01173">
    <property type="entry name" value="glmU"/>
    <property type="match status" value="1"/>
</dbReference>
<dbReference type="GO" id="GO:0000287">
    <property type="term" value="F:magnesium ion binding"/>
    <property type="evidence" value="ECO:0007669"/>
    <property type="project" value="UniProtKB-UniRule"/>
</dbReference>
<comment type="subunit">
    <text evidence="17">Homotrimer.</text>
</comment>
<feature type="domain" description="MobA-like NTP transferase" evidence="18">
    <location>
        <begin position="8"/>
        <end position="201"/>
    </location>
</feature>
<dbReference type="Gene3D" id="3.90.550.10">
    <property type="entry name" value="Spore Coat Polysaccharide Biosynthesis Protein SpsA, Chain A"/>
    <property type="match status" value="1"/>
</dbReference>
<dbReference type="UniPathway" id="UPA00973"/>
<dbReference type="GO" id="GO:0009245">
    <property type="term" value="P:lipid A biosynthetic process"/>
    <property type="evidence" value="ECO:0007669"/>
    <property type="project" value="UniProtKB-UniRule"/>
</dbReference>
<dbReference type="InterPro" id="IPR038009">
    <property type="entry name" value="GlmU_C_LbH"/>
</dbReference>
<feature type="binding site" evidence="17">
    <location>
        <position position="155"/>
    </location>
    <ligand>
        <name>UDP-N-acetyl-alpha-D-glucosamine</name>
        <dbReference type="ChEBI" id="CHEBI:57705"/>
    </ligand>
</feature>
<feature type="binding site" evidence="17">
    <location>
        <position position="334"/>
    </location>
    <ligand>
        <name>UDP-N-acetyl-alpha-D-glucosamine</name>
        <dbReference type="ChEBI" id="CHEBI:57705"/>
    </ligand>
</feature>
<dbReference type="PANTHER" id="PTHR43584">
    <property type="entry name" value="NUCLEOTIDYL TRANSFERASE"/>
    <property type="match status" value="1"/>
</dbReference>
<name>A0A1H6FI52_THEAL</name>
<comment type="similarity">
    <text evidence="2 17">In the N-terminal section; belongs to the N-acetylglucosamine-1-phosphate uridyltransferase family.</text>
</comment>
<comment type="catalytic activity">
    <reaction evidence="15 17">
        <text>N-acetyl-alpha-D-glucosamine 1-phosphate + UTP + H(+) = UDP-N-acetyl-alpha-D-glucosamine + diphosphate</text>
        <dbReference type="Rhea" id="RHEA:13509"/>
        <dbReference type="ChEBI" id="CHEBI:15378"/>
        <dbReference type="ChEBI" id="CHEBI:33019"/>
        <dbReference type="ChEBI" id="CHEBI:46398"/>
        <dbReference type="ChEBI" id="CHEBI:57705"/>
        <dbReference type="ChEBI" id="CHEBI:57776"/>
        <dbReference type="EC" id="2.7.7.23"/>
    </reaction>
</comment>
<evidence type="ECO:0000256" key="13">
    <source>
        <dbReference type="ARBA" id="ARBA00023316"/>
    </source>
</evidence>
<comment type="cofactor">
    <cofactor evidence="17">
        <name>Mg(2+)</name>
        <dbReference type="ChEBI" id="CHEBI:18420"/>
    </cofactor>
    <text evidence="17">Binds 1 Mg(2+) ion per subunit.</text>
</comment>
<feature type="binding site" evidence="17">
    <location>
        <position position="25"/>
    </location>
    <ligand>
        <name>UDP-N-acetyl-alpha-D-glucosamine</name>
        <dbReference type="ChEBI" id="CHEBI:57705"/>
    </ligand>
</feature>
<evidence type="ECO:0000256" key="7">
    <source>
        <dbReference type="ARBA" id="ARBA00022737"/>
    </source>
</evidence>
<evidence type="ECO:0000256" key="16">
    <source>
        <dbReference type="ARBA" id="ARBA00049628"/>
    </source>
</evidence>
<dbReference type="InterPro" id="IPR050065">
    <property type="entry name" value="GlmU-like"/>
</dbReference>
<feature type="binding site" evidence="17">
    <location>
        <position position="229"/>
    </location>
    <ligand>
        <name>UDP-N-acetyl-alpha-D-glucosamine</name>
        <dbReference type="ChEBI" id="CHEBI:57705"/>
    </ligand>
</feature>
<comment type="subcellular location">
    <subcellularLocation>
        <location evidence="17">Cytoplasm</location>
    </subcellularLocation>
</comment>
<dbReference type="EMBL" id="FNWJ01000001">
    <property type="protein sequence ID" value="SEH10516.1"/>
    <property type="molecule type" value="Genomic_DNA"/>
</dbReference>
<evidence type="ECO:0000313" key="20">
    <source>
        <dbReference type="Proteomes" id="UP000222056"/>
    </source>
</evidence>
<accession>A0A1H6FI52</accession>
<feature type="binding site" evidence="17">
    <location>
        <begin position="79"/>
        <end position="80"/>
    </location>
    <ligand>
        <name>UDP-N-acetyl-alpha-D-glucosamine</name>
        <dbReference type="ChEBI" id="CHEBI:57705"/>
    </ligand>
</feature>